<feature type="domain" description="DUF11" evidence="3">
    <location>
        <begin position="2896"/>
        <end position="3024"/>
    </location>
</feature>
<protein>
    <recommendedName>
        <fullName evidence="3">DUF11 domain-containing protein</fullName>
    </recommendedName>
</protein>
<feature type="domain" description="DUF11" evidence="3">
    <location>
        <begin position="2333"/>
        <end position="2400"/>
    </location>
</feature>
<feature type="region of interest" description="Disordered" evidence="1">
    <location>
        <begin position="1799"/>
        <end position="1824"/>
    </location>
</feature>
<keyword evidence="2" id="KW-0472">Membrane</keyword>
<feature type="domain" description="DUF11" evidence="3">
    <location>
        <begin position="2601"/>
        <end position="2728"/>
    </location>
</feature>
<feature type="domain" description="DUF11" evidence="3">
    <location>
        <begin position="2159"/>
        <end position="2286"/>
    </location>
</feature>
<feature type="region of interest" description="Disordered" evidence="1">
    <location>
        <begin position="403"/>
        <end position="441"/>
    </location>
</feature>
<dbReference type="Gene3D" id="2.60.40.10">
    <property type="entry name" value="Immunoglobulins"/>
    <property type="match status" value="2"/>
</dbReference>
<dbReference type="OrthoDB" id="158862at2"/>
<dbReference type="InterPro" id="IPR051172">
    <property type="entry name" value="Chlamydia_OmcB"/>
</dbReference>
<feature type="domain" description="DUF11" evidence="3">
    <location>
        <begin position="2461"/>
        <end position="2586"/>
    </location>
</feature>
<feature type="region of interest" description="Disordered" evidence="1">
    <location>
        <begin position="2866"/>
        <end position="2886"/>
    </location>
</feature>
<dbReference type="Proteomes" id="UP000238650">
    <property type="component" value="Unassembled WGS sequence"/>
</dbReference>
<feature type="domain" description="DUF11" evidence="3">
    <location>
        <begin position="1370"/>
        <end position="1489"/>
    </location>
</feature>
<feature type="domain" description="DUF11" evidence="3">
    <location>
        <begin position="2011"/>
        <end position="2151"/>
    </location>
</feature>
<dbReference type="NCBIfam" id="TIGR01451">
    <property type="entry name" value="B_ant_repeat"/>
    <property type="match status" value="9"/>
</dbReference>
<proteinExistence type="predicted"/>
<name>A0A2S9QS89_9MICO</name>
<feature type="domain" description="DUF11" evidence="3">
    <location>
        <begin position="3043"/>
        <end position="3147"/>
    </location>
</feature>
<feature type="compositionally biased region" description="Low complexity" evidence="1">
    <location>
        <begin position="2277"/>
        <end position="2293"/>
    </location>
</feature>
<feature type="domain" description="DUF11" evidence="3">
    <location>
        <begin position="1687"/>
        <end position="1796"/>
    </location>
</feature>
<evidence type="ECO:0000313" key="4">
    <source>
        <dbReference type="EMBL" id="PRI12455.1"/>
    </source>
</evidence>
<gene>
    <name evidence="4" type="ORF">B4915_01965</name>
</gene>
<evidence type="ECO:0000313" key="5">
    <source>
        <dbReference type="Proteomes" id="UP000238650"/>
    </source>
</evidence>
<feature type="domain" description="DUF11" evidence="3">
    <location>
        <begin position="2752"/>
        <end position="2888"/>
    </location>
</feature>
<feature type="compositionally biased region" description="Polar residues" evidence="1">
    <location>
        <begin position="2866"/>
        <end position="2875"/>
    </location>
</feature>
<dbReference type="InterPro" id="IPR001434">
    <property type="entry name" value="OmcB-like_DUF11"/>
</dbReference>
<dbReference type="PANTHER" id="PTHR34819">
    <property type="entry name" value="LARGE CYSTEINE-RICH PERIPLASMIC PROTEIN OMCB"/>
    <property type="match status" value="1"/>
</dbReference>
<feature type="region of interest" description="Disordered" evidence="1">
    <location>
        <begin position="2277"/>
        <end position="2300"/>
    </location>
</feature>
<keyword evidence="5" id="KW-1185">Reference proteome</keyword>
<dbReference type="EMBL" id="MWZD01000012">
    <property type="protein sequence ID" value="PRI12455.1"/>
    <property type="molecule type" value="Genomic_DNA"/>
</dbReference>
<dbReference type="Gene3D" id="2.60.40.740">
    <property type="match status" value="1"/>
</dbReference>
<dbReference type="InterPro" id="IPR047589">
    <property type="entry name" value="DUF11_rpt"/>
</dbReference>
<dbReference type="PANTHER" id="PTHR34819:SF3">
    <property type="entry name" value="CELL SURFACE PROTEIN"/>
    <property type="match status" value="1"/>
</dbReference>
<evidence type="ECO:0000256" key="2">
    <source>
        <dbReference type="SAM" id="Phobius"/>
    </source>
</evidence>
<dbReference type="InterPro" id="IPR013783">
    <property type="entry name" value="Ig-like_fold"/>
</dbReference>
<accession>A0A2S9QS89</accession>
<dbReference type="Pfam" id="PF01345">
    <property type="entry name" value="DUF11"/>
    <property type="match status" value="10"/>
</dbReference>
<comment type="caution">
    <text evidence="4">The sequence shown here is derived from an EMBL/GenBank/DDBJ whole genome shotgun (WGS) entry which is preliminary data.</text>
</comment>
<keyword evidence="2" id="KW-1133">Transmembrane helix</keyword>
<dbReference type="GO" id="GO:0005975">
    <property type="term" value="P:carbohydrate metabolic process"/>
    <property type="evidence" value="ECO:0007669"/>
    <property type="project" value="UniProtKB-ARBA"/>
</dbReference>
<keyword evidence="2" id="KW-0812">Transmembrane</keyword>
<feature type="transmembrane region" description="Helical" evidence="2">
    <location>
        <begin position="3168"/>
        <end position="3189"/>
    </location>
</feature>
<organism evidence="4 5">
    <name type="scientific">Leucobacter massiliensis</name>
    <dbReference type="NCBI Taxonomy" id="1686285"/>
    <lineage>
        <taxon>Bacteria</taxon>
        <taxon>Bacillati</taxon>
        <taxon>Actinomycetota</taxon>
        <taxon>Actinomycetes</taxon>
        <taxon>Micrococcales</taxon>
        <taxon>Microbacteriaceae</taxon>
        <taxon>Leucobacter</taxon>
    </lineage>
</organism>
<evidence type="ECO:0000259" key="3">
    <source>
        <dbReference type="Pfam" id="PF01345"/>
    </source>
</evidence>
<feature type="region of interest" description="Disordered" evidence="1">
    <location>
        <begin position="1344"/>
        <end position="1364"/>
    </location>
</feature>
<reference evidence="4 5" key="1">
    <citation type="journal article" date="2017" name="New Microbes New Infect">
        <title>Genome sequence of 'Leucobacter massiliensis' sp. nov. isolated from human pharynx after travel to the 2014 Hajj.</title>
        <authorList>
            <person name="Leangapichart T."/>
            <person name="Gautret P."/>
            <person name="Nguyen T.T."/>
            <person name="Armstrong N."/>
            <person name="Rolain J.M."/>
        </authorList>
    </citation>
    <scope>NUCLEOTIDE SEQUENCE [LARGE SCALE GENOMIC DNA]</scope>
    <source>
        <strain evidence="4 5">122RC15</strain>
    </source>
</reference>
<feature type="compositionally biased region" description="Polar residues" evidence="1">
    <location>
        <begin position="415"/>
        <end position="427"/>
    </location>
</feature>
<sequence>MTNHAPTPRRVRLRSLIAATVAGALIAGSFIAVGVGAQSALAEQLRPLVSAEPAGTLVLGEDATVDVTVSNPQGADSIYNLSVTVLVPDTVVLAGAERLGEPTSSYEAGTPLAGRIPAGENCAALGLDGGSAATACSVPAGMRLLVFENVSDLPAGARFDSVLRLRPRVDSAPEGQPADGFRVGDTVPVRIGAYTSSDERYVPVFPGATGKGGAVAEAATSPRGAADIAPPVRALRVSKSEPSDEGKLLRGVHEQSTVYTITVHHTGEGDLGSATVVDYLPAGLEFLGCGAVDHTTNANGNRGGGAASTEYDGAGRLDATPAVDGCLPAQTVEAIEMTREIADAFPDRGLEAGKVYTRVTWDLGTWEAASGGGSPQVFPGTAGETATTRISYRAGIPLFENTLDFGDGAQPGTDGAQTANLDNNRGASTRHGADAASGDAADPSARAARALTNVAVATGVWKGEESSDAGAETVQAVDVRMVKRVRIGDFPDVSGGWGSTASFEKGDIADYRLRLQTSEYVGAELDGDAASGDVVTDDLANGMCPVFPSAAVAGDGDPEFALIGADGTSTVVDRDAYNAKLRELGLGVCTWGDRFTADARFAGAQLLALSFDTTSGHFVQRFSLAPSGALADPNATHDVIYSARQNASYLDTDGQDGATSSGDTVRNDATVRATTTARTGVNGLLAAGGASAGDRFRVSDTSAARVEARLSAMEKTVLRHDAGVADAAQLLALDHPEQGAPADIWTKDEATPFAVGDEVWFKIHWRPAVGADVRNPALSDFLPEGVEFDRDLLDAGNQWQDSPNFRAVLSSDGNAPVDARLPIEMGSCDITSPQQAYAELVGPIELGDGDRKLSWKLGSDACFPNDAPSASPDRFWPTGVTLDLYVRVTVTDAEAFGVSDLSQNLAKYQQNNVDGEIFFQRDQAGIALDTGARLVKGIADNDYAGSPAATRNAGVNTNADGDTAVQRNRVAFRLDVTAPATTTDGYEIWDALPEGVHAADLAGYGEDAGDPAAVSATARLWGEGSGDAPVGLSARAYDWAELPASVKDDVDPAYAGRSIVVFAVNGAVPGTTRATADAPAKERGVTLGYTLVVPDGSAGPAALLQQRYENTASIVQFDYRNVSGGTTTVVPSREPGQGRVETGAAWGGGSPADTTIPVSARQADPASGELAIPADLASDPSGFQLPNASVEKTLVATELGTDTDPLNLPGVIVQGEYATFDYSVTVPAHATVRDGLLFDAGRFVGQGTGGSAMTPGSAKYQVRSATLVDGDGAPIDVPAGFTLDEQGKLSFPGYYSSGEQPRTFTVRLVVWTPDIDASHPAQSPLPNADRPQIANGETLRNTAHFDSKNTAGGQNDRVSDSAEVQYREPDLRVTKSASPASNVRAGESITFTLSVTNTGRVASYDNVVVDTVPAGLKVDPAQAALAGASFDDAQALRDGLGGTITWRAEQFPQLARVPNTAGLSYTAVIDPTTGAGRSYTNTVRVTGATLPGTLPGADARRGDRTHTASATVTAITAAIAKGVRIAGSSAAFGRSASAPIGQTMEYQVDVTLRANVHYYAPRITDQLPAGAVLDEASILGPEVVGDGEPLGGSWTHSRSGSTHSWNYDGDIGSAQSERVLRLSYRVDLTNAVPFSTNALPNTARFSWDRVKGDDSTRTTLQQAATVNVQNPQLRIVKQLDGQDAVKRAPDAALPYTLTVTNTGSTPAHHVTVTDAVPAGVVVDPASISHGGTISGAGANGGGTISWTLEGPLDPQSGTGGNKQIVLAYAAEFAAPGALQASADGLGSALVNTASVTGFESFPRDPEEPGTAVGRSYTPGQGGQPAVRDTAEARALFPSVSLDKRASDVTLAHVGESFGWTLTLVNGGQGAAQTVDVNDVLPKHWSYDPGSAPISVGGAPAVPLAEPVTGAGEGGEAGRTILSWHLGADAPASPIIPGSASGATATQRTVVITFTATPQAEATSDAGAGLTVPHTNALRAVVTDTAGATGNASAAAYAGAPDTADAFLGSADLAVTKTGAADPILAGTSDAPAWSIVVENRGPDTAEGPITVRDTTGELPAGVTVSGVSGAGWNCEAPARDAGSGATGFSCTRSDATESLAAGAEFPPIEVRVSVDAAQAPVSAADALSNTAEVRAGRTHDPDPGNNTDSAGITVAASADLALEKTVTTAAPNAGARITWQLSPRNLGPSVSVSTSERPITITDTVPRGVSGVTFADASGSWSATPPAAGSWSAGDTITWTYTGSAMPLGAAPAITLTGTIDAGWTEGAISNTALLSPGATPDPDFAGDPAAPGYERQNNRSVVSVTPGDATDIAVSKTRVVWDQAAGAWLPTTAAVEWGAPVSYLVTVVNAGPAMAREVTVVEEAPDGLSYREHRSVAGEWGHTGGGKNAAGTTKEGWDTFTLDGAQAAGEEHARSFVVSYNTDPGMPAGTVIDNWVEESAANALGKPRALSTTGSSRVADLGVVKSHEGLAVAGSTLDFTIVATNNGPSVSDGPIEIADELPAGFGYVPGSARVRVAGAEPLAIEPAVDGRRLSWTPVAEGGTLASGATIEISLTASIDAQLGAQRGVVNRATVDAPGDPNPGNDFWDDPVDVETRAAMTIVKEVAPGPWIAGTDVAYTLTVTNEGPSAVAASVTDALPAGLTLRSVSGEGWECAPVTEGATVANCDYAANDGLHAVGAGASTTITVVARIASNAPETAEGESPLTNVAELGWVDGEGPKRVDDTAEIRVTSDADLALAKTVVDPSDDVSEVTGAVAGERARYRLEVRNLGPSDALAPITVTDTLPAGLSFAGLAGGASGAWSARAEAEDPAAPADPGARQRIVFTLLPDGTGLAAGQDAPPILFDVQLDPALQPTSGAEASALVNSATVSSGTRDSREENNTDTAELQVTREADLAVVKNHAPERVRIGDELPFGIVVSNNGPSAASGVTVTDRVPAGLEVLSAVGDSAEGWTIVSLAPEADGGTTVVAQRADAEEQLAPGAATPPLTVLTRVLESAYPAVTNVATVDGAEPDRDPANNRAEDPVAVPPLVTLLTEKTAVGPFAVGEVGEYRIVVENAGPTADPGPITVTDALPAGLSFHDSPDAGVTVDGEVVSWLLPEGLAVGERAELTLRVSVGAAAYPSVTNVVQVSSGAELTPESRTSDDAVVRVAAAEPVPPLAVTGADLAALAVLGALLLCLAAALLLAARRRRPDAA</sequence>
<dbReference type="RefSeq" id="WP_105804159.1">
    <property type="nucleotide sequence ID" value="NZ_MWZD01000012.1"/>
</dbReference>
<evidence type="ECO:0000256" key="1">
    <source>
        <dbReference type="SAM" id="MobiDB-lite"/>
    </source>
</evidence>